<comment type="caution">
    <text evidence="3">The sequence shown here is derived from an EMBL/GenBank/DDBJ whole genome shotgun (WGS) entry which is preliminary data.</text>
</comment>
<name>A0A9X0WAA7_9GAMM</name>
<keyword evidence="1" id="KW-0472">Membrane</keyword>
<dbReference type="AlphaFoldDB" id="A0A9X0WAA7"/>
<feature type="transmembrane region" description="Helical" evidence="1">
    <location>
        <begin position="195"/>
        <end position="216"/>
    </location>
</feature>
<dbReference type="RefSeq" id="WP_200245699.1">
    <property type="nucleotide sequence ID" value="NZ_JAXUFI010000001.1"/>
</dbReference>
<feature type="transmembrane region" description="Helical" evidence="1">
    <location>
        <begin position="88"/>
        <end position="111"/>
    </location>
</feature>
<proteinExistence type="predicted"/>
<protein>
    <submittedName>
        <fullName evidence="3">Ion transporter</fullName>
    </submittedName>
</protein>
<dbReference type="InterPro" id="IPR013099">
    <property type="entry name" value="K_chnl_dom"/>
</dbReference>
<feature type="domain" description="Potassium channel" evidence="2">
    <location>
        <begin position="167"/>
        <end position="215"/>
    </location>
</feature>
<feature type="transmembrane region" description="Helical" evidence="1">
    <location>
        <begin position="12"/>
        <end position="29"/>
    </location>
</feature>
<dbReference type="SUPFAM" id="SSF81324">
    <property type="entry name" value="Voltage-gated potassium channels"/>
    <property type="match status" value="1"/>
</dbReference>
<evidence type="ECO:0000313" key="4">
    <source>
        <dbReference type="Proteomes" id="UP001138768"/>
    </source>
</evidence>
<organism evidence="3 4">
    <name type="scientific">Lamprobacter modestohalophilus</name>
    <dbReference type="NCBI Taxonomy" id="1064514"/>
    <lineage>
        <taxon>Bacteria</taxon>
        <taxon>Pseudomonadati</taxon>
        <taxon>Pseudomonadota</taxon>
        <taxon>Gammaproteobacteria</taxon>
        <taxon>Chromatiales</taxon>
        <taxon>Chromatiaceae</taxon>
        <taxon>Lamprobacter</taxon>
    </lineage>
</organism>
<feature type="transmembrane region" description="Helical" evidence="1">
    <location>
        <begin position="123"/>
        <end position="144"/>
    </location>
</feature>
<reference evidence="3 4" key="1">
    <citation type="journal article" date="2020" name="Microorganisms">
        <title>Osmotic Adaptation and Compatible Solute Biosynthesis of Phototrophic Bacteria as Revealed from Genome Analyses.</title>
        <authorList>
            <person name="Imhoff J.F."/>
            <person name="Rahn T."/>
            <person name="Kunzel S."/>
            <person name="Keller A."/>
            <person name="Neulinger S.C."/>
        </authorList>
    </citation>
    <scope>NUCLEOTIDE SEQUENCE [LARGE SCALE GENOMIC DNA]</scope>
    <source>
        <strain evidence="3 4">DSM 25653</strain>
    </source>
</reference>
<feature type="transmembrane region" description="Helical" evidence="1">
    <location>
        <begin position="62"/>
        <end position="82"/>
    </location>
</feature>
<feature type="transmembrane region" description="Helical" evidence="1">
    <location>
        <begin position="35"/>
        <end position="55"/>
    </location>
</feature>
<accession>A0A9X0WAA7</accession>
<keyword evidence="1" id="KW-0812">Transmembrane</keyword>
<gene>
    <name evidence="3" type="ORF">CKO42_15100</name>
</gene>
<keyword evidence="4" id="KW-1185">Reference proteome</keyword>
<evidence type="ECO:0000259" key="2">
    <source>
        <dbReference type="Pfam" id="PF07885"/>
    </source>
</evidence>
<dbReference type="Proteomes" id="UP001138768">
    <property type="component" value="Unassembled WGS sequence"/>
</dbReference>
<dbReference type="Pfam" id="PF07885">
    <property type="entry name" value="Ion_trans_2"/>
    <property type="match status" value="1"/>
</dbReference>
<sequence length="222" mass="23809">MHHPRDRASEGGPTRFAILLLSLLLLTTASSLVPLAIGALVGNLAASAVLLAGLFSMYHRRGLLLVGMLLLTPALATRWVFFWLETPALAPISLAFWLLFTSYNAGALFVFIQRRGTPTNDTIYGGVCVYVLMGYCFGAGFALLETLNPGSFNFVNGTPESPLALEFQMAYFSLVTLSTLGYGDITPLSPVARSLAMVEAVVGPMFVAVFLARLVGVRTAKD</sequence>
<dbReference type="EMBL" id="NRRY01000025">
    <property type="protein sequence ID" value="MBK1619744.1"/>
    <property type="molecule type" value="Genomic_DNA"/>
</dbReference>
<dbReference type="Gene3D" id="1.10.287.70">
    <property type="match status" value="1"/>
</dbReference>
<evidence type="ECO:0000313" key="3">
    <source>
        <dbReference type="EMBL" id="MBK1619744.1"/>
    </source>
</evidence>
<keyword evidence="1" id="KW-1133">Transmembrane helix</keyword>
<evidence type="ECO:0000256" key="1">
    <source>
        <dbReference type="SAM" id="Phobius"/>
    </source>
</evidence>